<sequence length="123" mass="14790">MKKLLFYYFIFSLITGTTVYFLQCFSVPLPRIIRYYLNDFLIIPIVLYSCLVVLKWSRNDKNFTLSLAIILYLCTLYSVLFEFVFPKYLARYTEDFIDIILYFTSGITFYILQKIQHEFSKNS</sequence>
<dbReference type="EMBL" id="CP150496">
    <property type="protein sequence ID" value="WYW55565.1"/>
    <property type="molecule type" value="Genomic_DNA"/>
</dbReference>
<evidence type="ECO:0000313" key="3">
    <source>
        <dbReference type="Proteomes" id="UP001491088"/>
    </source>
</evidence>
<organism evidence="2 3">
    <name type="scientific">Polaribacter marinaquae</name>
    <dbReference type="NCBI Taxonomy" id="1642819"/>
    <lineage>
        <taxon>Bacteria</taxon>
        <taxon>Pseudomonadati</taxon>
        <taxon>Bacteroidota</taxon>
        <taxon>Flavobacteriia</taxon>
        <taxon>Flavobacteriales</taxon>
        <taxon>Flavobacteriaceae</taxon>
    </lineage>
</organism>
<evidence type="ECO:0000313" key="2">
    <source>
        <dbReference type="EMBL" id="WYW55565.1"/>
    </source>
</evidence>
<keyword evidence="1" id="KW-1133">Transmembrane helix</keyword>
<keyword evidence="1" id="KW-0812">Transmembrane</keyword>
<evidence type="ECO:0008006" key="4">
    <source>
        <dbReference type="Google" id="ProtNLM"/>
    </source>
</evidence>
<proteinExistence type="predicted"/>
<protein>
    <recommendedName>
        <fullName evidence="4">Magnesium citrate secondary transporter</fullName>
    </recommendedName>
</protein>
<keyword evidence="3" id="KW-1185">Reference proteome</keyword>
<evidence type="ECO:0000256" key="1">
    <source>
        <dbReference type="SAM" id="Phobius"/>
    </source>
</evidence>
<feature type="transmembrane region" description="Helical" evidence="1">
    <location>
        <begin position="35"/>
        <end position="57"/>
    </location>
</feature>
<feature type="transmembrane region" description="Helical" evidence="1">
    <location>
        <begin position="96"/>
        <end position="113"/>
    </location>
</feature>
<reference evidence="2 3" key="1">
    <citation type="submission" date="2024-03" db="EMBL/GenBank/DDBJ databases">
        <authorList>
            <person name="Cao K."/>
        </authorList>
    </citation>
    <scope>NUCLEOTIDE SEQUENCE [LARGE SCALE GENOMIC DNA]</scope>
    <source>
        <strain evidence="2 3">MCCC 1K00696</strain>
    </source>
</reference>
<dbReference type="Proteomes" id="UP001491088">
    <property type="component" value="Chromosome"/>
</dbReference>
<accession>A0ABZ2TRC3</accession>
<gene>
    <name evidence="2" type="ORF">WG950_13635</name>
</gene>
<name>A0ABZ2TRC3_9FLAO</name>
<dbReference type="RefSeq" id="WP_340933094.1">
    <property type="nucleotide sequence ID" value="NZ_CP150496.1"/>
</dbReference>
<keyword evidence="1" id="KW-0472">Membrane</keyword>
<feature type="transmembrane region" description="Helical" evidence="1">
    <location>
        <begin position="6"/>
        <end position="23"/>
    </location>
</feature>
<feature type="transmembrane region" description="Helical" evidence="1">
    <location>
        <begin position="63"/>
        <end position="84"/>
    </location>
</feature>